<evidence type="ECO:0000256" key="1">
    <source>
        <dbReference type="ARBA" id="ARBA00022801"/>
    </source>
</evidence>
<dbReference type="Pfam" id="PF13279">
    <property type="entry name" value="4HBT_2"/>
    <property type="match status" value="1"/>
</dbReference>
<protein>
    <submittedName>
        <fullName evidence="2">Thioesterase family protein</fullName>
        <ecNumber evidence="2">3.1.2.-</ecNumber>
    </submittedName>
</protein>
<accession>A0AAU8MY44</accession>
<sequence length="137" mass="15080">MQFRTRRAILFGDCDPGGVVYTPRIAHFVVEAGLAFLSHALGAPAERRLFSFGILPPARALSIEFLHPMTWDEAIDIDVTVERLGEHSFTLAIAAVNAEGRTTFRGTITQVAISPQTRRPVSLPDELRAALERVRIG</sequence>
<dbReference type="PANTHER" id="PTHR31793:SF37">
    <property type="entry name" value="ACYL-COA THIOESTER HYDROLASE YBGC"/>
    <property type="match status" value="1"/>
</dbReference>
<dbReference type="InterPro" id="IPR050563">
    <property type="entry name" value="4-hydroxybenzoyl-CoA_TE"/>
</dbReference>
<dbReference type="GO" id="GO:0047617">
    <property type="term" value="F:fatty acyl-CoA hydrolase activity"/>
    <property type="evidence" value="ECO:0007669"/>
    <property type="project" value="TreeGrafter"/>
</dbReference>
<gene>
    <name evidence="2" type="ORF">ABU614_08950</name>
</gene>
<dbReference type="CDD" id="cd00586">
    <property type="entry name" value="4HBT"/>
    <property type="match status" value="1"/>
</dbReference>
<dbReference type="RefSeq" id="WP_363800176.1">
    <property type="nucleotide sequence ID" value="NZ_CP159925.1"/>
</dbReference>
<dbReference type="AlphaFoldDB" id="A0AAU8MY44"/>
<dbReference type="Gene3D" id="3.10.129.10">
    <property type="entry name" value="Hotdog Thioesterase"/>
    <property type="match status" value="1"/>
</dbReference>
<keyword evidence="1 2" id="KW-0378">Hydrolase</keyword>
<organism evidence="2">
    <name type="scientific">Lysobacter firmicutimachus</name>
    <dbReference type="NCBI Taxonomy" id="1792846"/>
    <lineage>
        <taxon>Bacteria</taxon>
        <taxon>Pseudomonadati</taxon>
        <taxon>Pseudomonadota</taxon>
        <taxon>Gammaproteobacteria</taxon>
        <taxon>Lysobacterales</taxon>
        <taxon>Lysobacteraceae</taxon>
        <taxon>Lysobacter</taxon>
    </lineage>
</organism>
<name>A0AAU8MY44_9GAMM</name>
<dbReference type="SUPFAM" id="SSF54637">
    <property type="entry name" value="Thioesterase/thiol ester dehydrase-isomerase"/>
    <property type="match status" value="1"/>
</dbReference>
<dbReference type="InterPro" id="IPR029069">
    <property type="entry name" value="HotDog_dom_sf"/>
</dbReference>
<dbReference type="PANTHER" id="PTHR31793">
    <property type="entry name" value="4-HYDROXYBENZOYL-COA THIOESTERASE FAMILY MEMBER"/>
    <property type="match status" value="1"/>
</dbReference>
<proteinExistence type="predicted"/>
<evidence type="ECO:0000313" key="2">
    <source>
        <dbReference type="EMBL" id="XCO76891.1"/>
    </source>
</evidence>
<reference evidence="2" key="1">
    <citation type="submission" date="2024-06" db="EMBL/GenBank/DDBJ databases">
        <authorList>
            <person name="Li S."/>
        </authorList>
    </citation>
    <scope>NUCLEOTIDE SEQUENCE</scope>
    <source>
        <strain evidence="2">SR10</strain>
    </source>
</reference>
<dbReference type="EMBL" id="CP159925">
    <property type="protein sequence ID" value="XCO76891.1"/>
    <property type="molecule type" value="Genomic_DNA"/>
</dbReference>
<dbReference type="EC" id="3.1.2.-" evidence="2"/>